<evidence type="ECO:0000313" key="12">
    <source>
        <dbReference type="Proteomes" id="UP001165667"/>
    </source>
</evidence>
<dbReference type="InterPro" id="IPR036890">
    <property type="entry name" value="HATPase_C_sf"/>
</dbReference>
<dbReference type="CDD" id="cd00130">
    <property type="entry name" value="PAS"/>
    <property type="match status" value="1"/>
</dbReference>
<evidence type="ECO:0000256" key="7">
    <source>
        <dbReference type="SAM" id="Coils"/>
    </source>
</evidence>
<feature type="domain" description="PAC" evidence="10">
    <location>
        <begin position="316"/>
        <end position="368"/>
    </location>
</feature>
<keyword evidence="4" id="KW-0808">Transferase</keyword>
<keyword evidence="8" id="KW-0812">Transmembrane</keyword>
<comment type="caution">
    <text evidence="11">The sequence shown here is derived from an EMBL/GenBank/DDBJ whole genome shotgun (WGS) entry which is preliminary data.</text>
</comment>
<dbReference type="InterPro" id="IPR003594">
    <property type="entry name" value="HATPase_dom"/>
</dbReference>
<proteinExistence type="predicted"/>
<dbReference type="GO" id="GO:0005524">
    <property type="term" value="F:ATP binding"/>
    <property type="evidence" value="ECO:0007669"/>
    <property type="project" value="UniProtKB-KW"/>
</dbReference>
<evidence type="ECO:0000256" key="1">
    <source>
        <dbReference type="ARBA" id="ARBA00000085"/>
    </source>
</evidence>
<keyword evidence="7" id="KW-0175">Coiled coil</keyword>
<dbReference type="GO" id="GO:0000155">
    <property type="term" value="F:phosphorelay sensor kinase activity"/>
    <property type="evidence" value="ECO:0007669"/>
    <property type="project" value="InterPro"/>
</dbReference>
<evidence type="ECO:0000259" key="9">
    <source>
        <dbReference type="PROSITE" id="PS50109"/>
    </source>
</evidence>
<feature type="transmembrane region" description="Helical" evidence="8">
    <location>
        <begin position="42"/>
        <end position="60"/>
    </location>
</feature>
<organism evidence="11 12">
    <name type="scientific">Lichenifustis flavocetrariae</name>
    <dbReference type="NCBI Taxonomy" id="2949735"/>
    <lineage>
        <taxon>Bacteria</taxon>
        <taxon>Pseudomonadati</taxon>
        <taxon>Pseudomonadota</taxon>
        <taxon>Alphaproteobacteria</taxon>
        <taxon>Hyphomicrobiales</taxon>
        <taxon>Lichenihabitantaceae</taxon>
        <taxon>Lichenifustis</taxon>
    </lineage>
</organism>
<dbReference type="SUPFAM" id="SSF55785">
    <property type="entry name" value="PYP-like sensor domain (PAS domain)"/>
    <property type="match status" value="2"/>
</dbReference>
<dbReference type="InterPro" id="IPR004358">
    <property type="entry name" value="Sig_transdc_His_kin-like_C"/>
</dbReference>
<dbReference type="Gene3D" id="1.10.287.130">
    <property type="match status" value="1"/>
</dbReference>
<dbReference type="Pfam" id="PF12860">
    <property type="entry name" value="PAS_7"/>
    <property type="match status" value="1"/>
</dbReference>
<dbReference type="RefSeq" id="WP_282589537.1">
    <property type="nucleotide sequence ID" value="NZ_JAMOIM010000104.1"/>
</dbReference>
<dbReference type="PROSITE" id="PS50109">
    <property type="entry name" value="HIS_KIN"/>
    <property type="match status" value="1"/>
</dbReference>
<dbReference type="CDD" id="cd18774">
    <property type="entry name" value="PDC2_HK_sensor"/>
    <property type="match status" value="1"/>
</dbReference>
<protein>
    <recommendedName>
        <fullName evidence="2">histidine kinase</fullName>
        <ecNumber evidence="2">2.7.13.3</ecNumber>
    </recommendedName>
</protein>
<dbReference type="InterPro" id="IPR005467">
    <property type="entry name" value="His_kinase_dom"/>
</dbReference>
<dbReference type="PRINTS" id="PR00344">
    <property type="entry name" value="BCTRLSENSOR"/>
</dbReference>
<keyword evidence="8" id="KW-0472">Membrane</keyword>
<dbReference type="Gene3D" id="3.30.565.10">
    <property type="entry name" value="Histidine kinase-like ATPase, C-terminal domain"/>
    <property type="match status" value="1"/>
</dbReference>
<dbReference type="EMBL" id="JAMOIM010000104">
    <property type="protein sequence ID" value="MCW6513164.1"/>
    <property type="molecule type" value="Genomic_DNA"/>
</dbReference>
<dbReference type="InterPro" id="IPR036097">
    <property type="entry name" value="HisK_dim/P_sf"/>
</dbReference>
<evidence type="ECO:0000256" key="4">
    <source>
        <dbReference type="ARBA" id="ARBA00022679"/>
    </source>
</evidence>
<dbReference type="InterPro" id="IPR013655">
    <property type="entry name" value="PAS_fold_3"/>
</dbReference>
<dbReference type="Pfam" id="PF08447">
    <property type="entry name" value="PAS_3"/>
    <property type="match status" value="1"/>
</dbReference>
<evidence type="ECO:0000259" key="10">
    <source>
        <dbReference type="PROSITE" id="PS50113"/>
    </source>
</evidence>
<dbReference type="SMART" id="SM00387">
    <property type="entry name" value="HATPase_c"/>
    <property type="match status" value="1"/>
</dbReference>
<keyword evidence="12" id="KW-1185">Reference proteome</keyword>
<dbReference type="Gene3D" id="3.30.450.20">
    <property type="entry name" value="PAS domain"/>
    <property type="match status" value="2"/>
</dbReference>
<dbReference type="Proteomes" id="UP001165667">
    <property type="component" value="Unassembled WGS sequence"/>
</dbReference>
<evidence type="ECO:0000256" key="6">
    <source>
        <dbReference type="ARBA" id="ARBA00023012"/>
    </source>
</evidence>
<dbReference type="SUPFAM" id="SSF55874">
    <property type="entry name" value="ATPase domain of HSP90 chaperone/DNA topoisomerase II/histidine kinase"/>
    <property type="match status" value="1"/>
</dbReference>
<keyword evidence="11" id="KW-0547">Nucleotide-binding</keyword>
<dbReference type="AlphaFoldDB" id="A0AA41Z3R3"/>
<dbReference type="InterPro" id="IPR000700">
    <property type="entry name" value="PAS-assoc_C"/>
</dbReference>
<dbReference type="SMART" id="SM00086">
    <property type="entry name" value="PAC"/>
    <property type="match status" value="1"/>
</dbReference>
<name>A0AA41Z3R3_9HYPH</name>
<dbReference type="InterPro" id="IPR001610">
    <property type="entry name" value="PAC"/>
</dbReference>
<dbReference type="PANTHER" id="PTHR43711:SF26">
    <property type="entry name" value="SENSOR HISTIDINE KINASE RCSC"/>
    <property type="match status" value="1"/>
</dbReference>
<evidence type="ECO:0000256" key="2">
    <source>
        <dbReference type="ARBA" id="ARBA00012438"/>
    </source>
</evidence>
<sequence>MARANVARVSARAGSLQGLVRSLQPDTRSDRIAALEPVARRLVPAVAFLFVLTFAFGSLMQMMDARERAKADGFSDMELIASVVTNEINKAVAETPNASIEAILQKSLPSRALTSGRQIMVTDQSGTIVAILPPEPLDNRTLADKLGPAQAVMVFAEKAGVMSVVLPDGSEALAAVRSLHSPFGQIAILDPVSGLLADWRSTTYRTTILIVAAAIILLSLAGAYLWQTTQAMAAEALHSRVHGRIDTALNQGRCGLWDWDLARGRIYWSESMYAILGMEPDSEFISYGDLKVLLHPEDRDLCDVDHLLANKEANVLDRSFRLLNGRQEWIWLRIRAVIKRDDAGLDAHLVGIAIDVSDEKRQAEQTRTANERLRDAVEGLSEAFVLWDSENRLVTYNSRFLNLHALEPHLAQPGMLYSEIIARSTPPNIRAATPAPQGVPSTGGSYVAQLADGRWLQINERRTQDGGYVSVGTDITALKRHEEQLMDSERRLMAMVADLRRSRQTLERQAEQLAELAERHAEKKREAESANRAKSEFLANMSHELRTPLNAIIGFSEMMSQQVFGPLGSDRYRDYAADIGTSGRQLLDVISDVLEMSQLESGRVELDCTLFAIKGVLDETSAHYRKKAADKNISVVVDADSGLLVRADRSALAKVASNLLGNAIKFTPQNGNVSLRARFVDKSVEILVQDSGIGIAPAALTRIGRPFEQINATLLDGMKGSGLGLAIVRSILELHGGSLAIQSFVGEGTIVKAVIPSVIPFRLEAIEQASVAA</sequence>
<keyword evidence="8" id="KW-1133">Transmembrane helix</keyword>
<dbReference type="CDD" id="cd00082">
    <property type="entry name" value="HisKA"/>
    <property type="match status" value="1"/>
</dbReference>
<dbReference type="PROSITE" id="PS50113">
    <property type="entry name" value="PAC"/>
    <property type="match status" value="1"/>
</dbReference>
<accession>A0AA41Z3R3</accession>
<keyword evidence="3" id="KW-0597">Phosphoprotein</keyword>
<dbReference type="PANTHER" id="PTHR43711">
    <property type="entry name" value="TWO-COMPONENT HISTIDINE KINASE"/>
    <property type="match status" value="1"/>
</dbReference>
<evidence type="ECO:0000256" key="8">
    <source>
        <dbReference type="SAM" id="Phobius"/>
    </source>
</evidence>
<dbReference type="SMART" id="SM00388">
    <property type="entry name" value="HisKA"/>
    <property type="match status" value="1"/>
</dbReference>
<reference evidence="11" key="1">
    <citation type="submission" date="2022-05" db="EMBL/GenBank/DDBJ databases">
        <authorList>
            <person name="Pankratov T."/>
        </authorList>
    </citation>
    <scope>NUCLEOTIDE SEQUENCE</scope>
    <source>
        <strain evidence="11">BP6-180914</strain>
    </source>
</reference>
<gene>
    <name evidence="11" type="ORF">M8523_35560</name>
</gene>
<feature type="transmembrane region" description="Helical" evidence="8">
    <location>
        <begin position="208"/>
        <end position="226"/>
    </location>
</feature>
<dbReference type="Pfam" id="PF00512">
    <property type="entry name" value="HisKA"/>
    <property type="match status" value="1"/>
</dbReference>
<dbReference type="InterPro" id="IPR035965">
    <property type="entry name" value="PAS-like_dom_sf"/>
</dbReference>
<evidence type="ECO:0000313" key="11">
    <source>
        <dbReference type="EMBL" id="MCW6513164.1"/>
    </source>
</evidence>
<evidence type="ECO:0000256" key="5">
    <source>
        <dbReference type="ARBA" id="ARBA00022777"/>
    </source>
</evidence>
<feature type="coiled-coil region" evidence="7">
    <location>
        <begin position="478"/>
        <end position="533"/>
    </location>
</feature>
<keyword evidence="6" id="KW-0902">Two-component regulatory system</keyword>
<dbReference type="InterPro" id="IPR003661">
    <property type="entry name" value="HisK_dim/P_dom"/>
</dbReference>
<dbReference type="SUPFAM" id="SSF47384">
    <property type="entry name" value="Homodimeric domain of signal transducing histidine kinase"/>
    <property type="match status" value="1"/>
</dbReference>
<keyword evidence="11" id="KW-0067">ATP-binding</keyword>
<dbReference type="InterPro" id="IPR000014">
    <property type="entry name" value="PAS"/>
</dbReference>
<evidence type="ECO:0000256" key="3">
    <source>
        <dbReference type="ARBA" id="ARBA00022553"/>
    </source>
</evidence>
<comment type="catalytic activity">
    <reaction evidence="1">
        <text>ATP + protein L-histidine = ADP + protein N-phospho-L-histidine.</text>
        <dbReference type="EC" id="2.7.13.3"/>
    </reaction>
</comment>
<keyword evidence="5" id="KW-0418">Kinase</keyword>
<dbReference type="Pfam" id="PF02518">
    <property type="entry name" value="HATPase_c"/>
    <property type="match status" value="1"/>
</dbReference>
<dbReference type="InterPro" id="IPR050736">
    <property type="entry name" value="Sensor_HK_Regulatory"/>
</dbReference>
<dbReference type="EC" id="2.7.13.3" evidence="2"/>
<feature type="domain" description="Histidine kinase" evidence="9">
    <location>
        <begin position="540"/>
        <end position="759"/>
    </location>
</feature>
<feature type="coiled-coil region" evidence="7">
    <location>
        <begin position="356"/>
        <end position="383"/>
    </location>
</feature>